<keyword evidence="3" id="KW-1185">Reference proteome</keyword>
<dbReference type="Gramene" id="Solyc08g074255.1.1">
    <property type="protein sequence ID" value="Solyc08g074255.1.1"/>
    <property type="gene ID" value="Solyc08g074255.1"/>
</dbReference>
<dbReference type="PANTHER" id="PTHR19338:SF60">
    <property type="entry name" value="NB-ARC DOMAIN-CONTAINING PROTEIN"/>
    <property type="match status" value="1"/>
</dbReference>
<evidence type="ECO:0000259" key="1">
    <source>
        <dbReference type="Pfam" id="PF00931"/>
    </source>
</evidence>
<proteinExistence type="predicted"/>
<dbReference type="OMA" id="HLERIRC"/>
<dbReference type="Pfam" id="PF00931">
    <property type="entry name" value="NB-ARC"/>
    <property type="match status" value="1"/>
</dbReference>
<dbReference type="InterPro" id="IPR002182">
    <property type="entry name" value="NB-ARC"/>
</dbReference>
<dbReference type="EnsemblPlants" id="Solyc08g074255.1.1">
    <property type="protein sequence ID" value="Solyc08g074255.1.1"/>
    <property type="gene ID" value="Solyc08g074255.1"/>
</dbReference>
<accession>A0A3Q7ILJ8</accession>
<reference evidence="2" key="2">
    <citation type="submission" date="2019-01" db="UniProtKB">
        <authorList>
            <consortium name="EnsemblPlants"/>
        </authorList>
    </citation>
    <scope>IDENTIFICATION</scope>
    <source>
        <strain evidence="2">cv. Heinz 1706</strain>
    </source>
</reference>
<dbReference type="InterPro" id="IPR027417">
    <property type="entry name" value="P-loop_NTPase"/>
</dbReference>
<dbReference type="STRING" id="4081.A0A3Q7ILJ8"/>
<dbReference type="SUPFAM" id="SSF52540">
    <property type="entry name" value="P-loop containing nucleoside triphosphate hydrolases"/>
    <property type="match status" value="1"/>
</dbReference>
<dbReference type="Gene3D" id="3.40.50.300">
    <property type="entry name" value="P-loop containing nucleotide triphosphate hydrolases"/>
    <property type="match status" value="1"/>
</dbReference>
<organism evidence="2">
    <name type="scientific">Solanum lycopersicum</name>
    <name type="common">Tomato</name>
    <name type="synonym">Lycopersicon esculentum</name>
    <dbReference type="NCBI Taxonomy" id="4081"/>
    <lineage>
        <taxon>Eukaryota</taxon>
        <taxon>Viridiplantae</taxon>
        <taxon>Streptophyta</taxon>
        <taxon>Embryophyta</taxon>
        <taxon>Tracheophyta</taxon>
        <taxon>Spermatophyta</taxon>
        <taxon>Magnoliopsida</taxon>
        <taxon>eudicotyledons</taxon>
        <taxon>Gunneridae</taxon>
        <taxon>Pentapetalae</taxon>
        <taxon>asterids</taxon>
        <taxon>lamiids</taxon>
        <taxon>Solanales</taxon>
        <taxon>Solanaceae</taxon>
        <taxon>Solanoideae</taxon>
        <taxon>Solaneae</taxon>
        <taxon>Solanum</taxon>
        <taxon>Solanum subgen. Lycopersicon</taxon>
    </lineage>
</organism>
<feature type="domain" description="NB-ARC" evidence="1">
    <location>
        <begin position="1"/>
        <end position="99"/>
    </location>
</feature>
<dbReference type="PANTHER" id="PTHR19338">
    <property type="entry name" value="TRANSLOCASE OF INNER MITOCHONDRIAL MEMBRANE 13 HOMOLOG"/>
    <property type="match status" value="1"/>
</dbReference>
<dbReference type="AlphaFoldDB" id="A0A3Q7ILJ8"/>
<dbReference type="InParanoid" id="A0A3Q7ILJ8"/>
<sequence>MGCIGKSSLARKAYDHPKLSYHFDIRVWITISQEYGRRNVLLEALHCISKQTNIDIEKEYNVKDDNELADLVQKSLKGRRYLVVVDDIWSTDVWDSIHFLITTGIEALFDMKEFLH</sequence>
<protein>
    <recommendedName>
        <fullName evidence="1">NB-ARC domain-containing protein</fullName>
    </recommendedName>
</protein>
<evidence type="ECO:0000313" key="2">
    <source>
        <dbReference type="EnsemblPlants" id="Solyc08g074255.1.1"/>
    </source>
</evidence>
<dbReference type="GO" id="GO:0043531">
    <property type="term" value="F:ADP binding"/>
    <property type="evidence" value="ECO:0007669"/>
    <property type="project" value="InterPro"/>
</dbReference>
<name>A0A3Q7ILJ8_SOLLC</name>
<reference evidence="2" key="1">
    <citation type="journal article" date="2012" name="Nature">
        <title>The tomato genome sequence provides insights into fleshy fruit evolution.</title>
        <authorList>
            <consortium name="Tomato Genome Consortium"/>
        </authorList>
    </citation>
    <scope>NUCLEOTIDE SEQUENCE [LARGE SCALE GENOMIC DNA]</scope>
    <source>
        <strain evidence="2">cv. Heinz 1706</strain>
    </source>
</reference>
<evidence type="ECO:0000313" key="3">
    <source>
        <dbReference type="Proteomes" id="UP000004994"/>
    </source>
</evidence>
<dbReference type="Proteomes" id="UP000004994">
    <property type="component" value="Chromosome 8"/>
</dbReference>